<organism evidence="1 2">
    <name type="scientific">Niabella ginsenosidivorans</name>
    <dbReference type="NCBI Taxonomy" id="1176587"/>
    <lineage>
        <taxon>Bacteria</taxon>
        <taxon>Pseudomonadati</taxon>
        <taxon>Bacteroidota</taxon>
        <taxon>Chitinophagia</taxon>
        <taxon>Chitinophagales</taxon>
        <taxon>Chitinophagaceae</taxon>
        <taxon>Niabella</taxon>
    </lineage>
</organism>
<dbReference type="EMBL" id="CP015772">
    <property type="protein sequence ID" value="ANH81346.1"/>
    <property type="molecule type" value="Genomic_DNA"/>
</dbReference>
<accession>A0A1A9I148</accession>
<sequence>MALTKGPLIVILSFPFVKTKSSESSDEAVTIILRGHPENGIPGLFRDLFLFQELQARAIS</sequence>
<protein>
    <submittedName>
        <fullName evidence="1">Uncharacterized protein</fullName>
    </submittedName>
</protein>
<reference evidence="1 2" key="1">
    <citation type="submission" date="2016-05" db="EMBL/GenBank/DDBJ databases">
        <title>Niabella ginsenosidivorans BS26 whole genome sequencing.</title>
        <authorList>
            <person name="Im W.T."/>
            <person name="Siddiqi M.Z."/>
        </authorList>
    </citation>
    <scope>NUCLEOTIDE SEQUENCE [LARGE SCALE GENOMIC DNA]</scope>
    <source>
        <strain evidence="1 2">BS26</strain>
    </source>
</reference>
<dbReference type="AlphaFoldDB" id="A0A1A9I148"/>
<gene>
    <name evidence="1" type="ORF">A8C56_10435</name>
</gene>
<dbReference type="Proteomes" id="UP000077667">
    <property type="component" value="Chromosome"/>
</dbReference>
<evidence type="ECO:0000313" key="1">
    <source>
        <dbReference type="EMBL" id="ANH81346.1"/>
    </source>
</evidence>
<dbReference type="KEGG" id="nia:A8C56_10435"/>
<name>A0A1A9I148_9BACT</name>
<proteinExistence type="predicted"/>
<keyword evidence="2" id="KW-1185">Reference proteome</keyword>
<dbReference type="STRING" id="1176587.A8C56_10435"/>
<evidence type="ECO:0000313" key="2">
    <source>
        <dbReference type="Proteomes" id="UP000077667"/>
    </source>
</evidence>